<sequence length="642" mass="72231">MFYCKNIVFDVKMWCCVPIRLGRAMSTVEKVSKLRKLFSSERVLALTANKPITAYLLPSTDAHGSEYLAEYDFRVKFLSGFGGSNAYVVVTNKEALLWTDGRYFTQAGKQLDPSCWKLMKQGLPDSISVTDWLIREMERGSVIGYDPTLVTYELGMKTFKRMKAAGLVPVSIPGNLVDEFWEDRPSLGQKPVAVMEEAQSGKTTSQKVDELRAKLKTKKASAAVLTLLDDVMWLLNIRGSDIPYNPLAYSYLFVAMKEIHLFIDEKKLDQVARAHLHESNVSIHHYEEVYTWLAGWLQAKIEAEEPRMVYLTPETNYAIGSLFGEANSMIDTSFVQTAKATKNHREMEGMRTSHIRDSAALVEFLHWLEKEMGEGKTFSEIQLAERIDTLRSQQDKYVTLSLSFDTISAVGDHAALPHYKPNEEDGKRLASNNQVYLVDSGAHYTDGTTDVTRTVWYSNPPPDFILHNTLVLKGHINLARAVFPDGIVGARLDTLTRDSLWKMGLDFEHGTGHGVGHYLNVHEGPIGIGHRSVPSGGELHASQVLTIEPGFYRKEHYGIRIENCYETVSVNVLSGAPNFLGFQSLTLVPIQTSIVDKSLLTPSEITWLNEYHARVLREVGPVLRRVGKTEIYEWLQKACQAI</sequence>
<dbReference type="InterPro" id="IPR050422">
    <property type="entry name" value="X-Pro_aminopeptidase_P"/>
</dbReference>
<dbReference type="FunFam" id="3.90.230.10:FF:000009">
    <property type="entry name" value="xaa-Pro aminopeptidase 2"/>
    <property type="match status" value="1"/>
</dbReference>
<evidence type="ECO:0000256" key="4">
    <source>
        <dbReference type="ARBA" id="ARBA00012574"/>
    </source>
</evidence>
<evidence type="ECO:0000256" key="1">
    <source>
        <dbReference type="ARBA" id="ARBA00001424"/>
    </source>
</evidence>
<evidence type="ECO:0000259" key="12">
    <source>
        <dbReference type="Pfam" id="PF16188"/>
    </source>
</evidence>
<dbReference type="GO" id="GO:0006508">
    <property type="term" value="P:proteolysis"/>
    <property type="evidence" value="ECO:0007669"/>
    <property type="project" value="UniProtKB-KW"/>
</dbReference>
<evidence type="ECO:0000256" key="9">
    <source>
        <dbReference type="ARBA" id="ARBA00022801"/>
    </source>
</evidence>
<evidence type="ECO:0000256" key="2">
    <source>
        <dbReference type="ARBA" id="ARBA00004496"/>
    </source>
</evidence>
<comment type="subcellular location">
    <subcellularLocation>
        <location evidence="2">Cytoplasm</location>
    </subcellularLocation>
</comment>
<dbReference type="Pfam" id="PF16188">
    <property type="entry name" value="Peptidase_M24_C"/>
    <property type="match status" value="1"/>
</dbReference>
<dbReference type="Gene3D" id="3.90.230.10">
    <property type="entry name" value="Creatinase/methionine aminopeptidase superfamily"/>
    <property type="match status" value="1"/>
</dbReference>
<feature type="domain" description="Peptidase M24" evidence="10">
    <location>
        <begin position="348"/>
        <end position="565"/>
    </location>
</feature>
<proteinExistence type="inferred from homology"/>
<dbReference type="PANTHER" id="PTHR43763:SF6">
    <property type="entry name" value="XAA-PRO AMINOPEPTIDASE 1"/>
    <property type="match status" value="1"/>
</dbReference>
<dbReference type="FunFam" id="3.40.350.10:FF:000015">
    <property type="entry name" value="Xaa-Pro aminopeptidase app-1"/>
    <property type="match status" value="1"/>
</dbReference>
<dbReference type="PANTHER" id="PTHR43763">
    <property type="entry name" value="XAA-PRO AMINOPEPTIDASE 1"/>
    <property type="match status" value="1"/>
</dbReference>
<dbReference type="Gene3D" id="3.40.350.10">
    <property type="entry name" value="Creatinase/prolidase N-terminal domain"/>
    <property type="match status" value="2"/>
</dbReference>
<dbReference type="SUPFAM" id="SSF53092">
    <property type="entry name" value="Creatinase/prolidase N-terminal domain"/>
    <property type="match status" value="1"/>
</dbReference>
<evidence type="ECO:0000313" key="13">
    <source>
        <dbReference type="EMBL" id="UMM12395.1"/>
    </source>
</evidence>
<dbReference type="EMBL" id="CP092620">
    <property type="protein sequence ID" value="UMM12395.1"/>
    <property type="molecule type" value="Genomic_DNA"/>
</dbReference>
<keyword evidence="8" id="KW-0479">Metal-binding</keyword>
<evidence type="ECO:0000256" key="5">
    <source>
        <dbReference type="ARBA" id="ARBA00022438"/>
    </source>
</evidence>
<dbReference type="Proteomes" id="UP000829354">
    <property type="component" value="Chromosome I"/>
</dbReference>
<dbReference type="InterPro" id="IPR032416">
    <property type="entry name" value="Peptidase_M24_C"/>
</dbReference>
<keyword evidence="6" id="KW-0963">Cytoplasm</keyword>
<dbReference type="EC" id="3.4.11.9" evidence="4"/>
<dbReference type="Pfam" id="PF00557">
    <property type="entry name" value="Peptidase_M24"/>
    <property type="match status" value="1"/>
</dbReference>
<organism evidence="13 14">
    <name type="scientific">Caenorhabditis briggsae</name>
    <dbReference type="NCBI Taxonomy" id="6238"/>
    <lineage>
        <taxon>Eukaryota</taxon>
        <taxon>Metazoa</taxon>
        <taxon>Ecdysozoa</taxon>
        <taxon>Nematoda</taxon>
        <taxon>Chromadorea</taxon>
        <taxon>Rhabditida</taxon>
        <taxon>Rhabditina</taxon>
        <taxon>Rhabditomorpha</taxon>
        <taxon>Rhabditoidea</taxon>
        <taxon>Rhabditidae</taxon>
        <taxon>Peloderinae</taxon>
        <taxon>Caenorhabditis</taxon>
    </lineage>
</organism>
<evidence type="ECO:0000256" key="8">
    <source>
        <dbReference type="ARBA" id="ARBA00022723"/>
    </source>
</evidence>
<evidence type="ECO:0000256" key="3">
    <source>
        <dbReference type="ARBA" id="ARBA00008766"/>
    </source>
</evidence>
<dbReference type="InterPro" id="IPR000587">
    <property type="entry name" value="Creatinase_N"/>
</dbReference>
<evidence type="ECO:0000259" key="10">
    <source>
        <dbReference type="Pfam" id="PF00557"/>
    </source>
</evidence>
<dbReference type="InterPro" id="IPR029149">
    <property type="entry name" value="Creatin/AminoP/Spt16_N"/>
</dbReference>
<dbReference type="FunFam" id="3.40.350.10:FF:000030">
    <property type="entry name" value="Xaa-Pro aminopeptidase app-1"/>
    <property type="match status" value="1"/>
</dbReference>
<dbReference type="GO" id="GO:0005737">
    <property type="term" value="C:cytoplasm"/>
    <property type="evidence" value="ECO:0007669"/>
    <property type="project" value="UniProtKB-SubCell"/>
</dbReference>
<gene>
    <name evidence="13" type="ORF">L5515_001193</name>
</gene>
<dbReference type="SUPFAM" id="SSF55920">
    <property type="entry name" value="Creatinase/aminopeptidase"/>
    <property type="match status" value="1"/>
</dbReference>
<comment type="similarity">
    <text evidence="3">Belongs to the peptidase M24B family.</text>
</comment>
<keyword evidence="14" id="KW-1185">Reference proteome</keyword>
<keyword evidence="5" id="KW-0031">Aminopeptidase</keyword>
<name>A0AAE9E4R3_CAEBR</name>
<comment type="catalytic activity">
    <reaction evidence="1">
        <text>Release of any N-terminal amino acid, including proline, that is linked to proline, even from a dipeptide or tripeptide.</text>
        <dbReference type="EC" id="3.4.11.9"/>
    </reaction>
</comment>
<evidence type="ECO:0000256" key="6">
    <source>
        <dbReference type="ARBA" id="ARBA00022490"/>
    </source>
</evidence>
<dbReference type="InterPro" id="IPR000994">
    <property type="entry name" value="Pept_M24"/>
</dbReference>
<dbReference type="GO" id="GO:0046872">
    <property type="term" value="F:metal ion binding"/>
    <property type="evidence" value="ECO:0007669"/>
    <property type="project" value="UniProtKB-KW"/>
</dbReference>
<accession>A0AAE9E4R3</accession>
<dbReference type="Pfam" id="PF16189">
    <property type="entry name" value="Creatinase_N_2"/>
    <property type="match status" value="1"/>
</dbReference>
<evidence type="ECO:0000259" key="11">
    <source>
        <dbReference type="Pfam" id="PF01321"/>
    </source>
</evidence>
<evidence type="ECO:0000313" key="14">
    <source>
        <dbReference type="Proteomes" id="UP000829354"/>
    </source>
</evidence>
<dbReference type="InterPro" id="IPR033740">
    <property type="entry name" value="Pept_M24B"/>
</dbReference>
<dbReference type="AlphaFoldDB" id="A0AAE9E4R3"/>
<dbReference type="CDD" id="cd01085">
    <property type="entry name" value="APP"/>
    <property type="match status" value="1"/>
</dbReference>
<reference evidence="13 14" key="1">
    <citation type="submission" date="2022-04" db="EMBL/GenBank/DDBJ databases">
        <title>Chromosome-level reference genomes for two strains of Caenorhabditis briggsae: an improved platform for comparative genomics.</title>
        <authorList>
            <person name="Stevens L."/>
            <person name="Andersen E."/>
        </authorList>
    </citation>
    <scope>NUCLEOTIDE SEQUENCE [LARGE SCALE GENOMIC DNA]</scope>
    <source>
        <strain evidence="13">VX34</strain>
        <tissue evidence="13">Whole-organism</tissue>
    </source>
</reference>
<keyword evidence="9" id="KW-0378">Hydrolase</keyword>
<dbReference type="GO" id="GO:0070006">
    <property type="term" value="F:metalloaminopeptidase activity"/>
    <property type="evidence" value="ECO:0007669"/>
    <property type="project" value="InterPro"/>
</dbReference>
<feature type="domain" description="Peptidase M24 C-terminal" evidence="12">
    <location>
        <begin position="578"/>
        <end position="642"/>
    </location>
</feature>
<feature type="domain" description="Creatinase N-terminal" evidence="11">
    <location>
        <begin position="60"/>
        <end position="171"/>
    </location>
</feature>
<protein>
    <recommendedName>
        <fullName evidence="4">Xaa-Pro aminopeptidase</fullName>
        <ecNumber evidence="4">3.4.11.9</ecNumber>
    </recommendedName>
</protein>
<keyword evidence="7" id="KW-0645">Protease</keyword>
<evidence type="ECO:0000256" key="7">
    <source>
        <dbReference type="ARBA" id="ARBA00022670"/>
    </source>
</evidence>
<dbReference type="InterPro" id="IPR036005">
    <property type="entry name" value="Creatinase/aminopeptidase-like"/>
</dbReference>
<dbReference type="Pfam" id="PF01321">
    <property type="entry name" value="Creatinase_N"/>
    <property type="match status" value="1"/>
</dbReference>